<comment type="caution">
    <text evidence="2">The sequence shown here is derived from an EMBL/GenBank/DDBJ whole genome shotgun (WGS) entry which is preliminary data.</text>
</comment>
<protein>
    <recommendedName>
        <fullName evidence="4">DUF5667 domain-containing protein</fullName>
    </recommendedName>
</protein>
<evidence type="ECO:0008006" key="4">
    <source>
        <dbReference type="Google" id="ProtNLM"/>
    </source>
</evidence>
<keyword evidence="3" id="KW-1185">Reference proteome</keyword>
<dbReference type="EMBL" id="JBHUDM010000001">
    <property type="protein sequence ID" value="MFD1641444.1"/>
    <property type="molecule type" value="Genomic_DNA"/>
</dbReference>
<organism evidence="2 3">
    <name type="scientific">Halohasta litorea</name>
    <dbReference type="NCBI Taxonomy" id="869891"/>
    <lineage>
        <taxon>Archaea</taxon>
        <taxon>Methanobacteriati</taxon>
        <taxon>Methanobacteriota</taxon>
        <taxon>Stenosarchaea group</taxon>
        <taxon>Halobacteria</taxon>
        <taxon>Halobacteriales</taxon>
        <taxon>Haloferacaceae</taxon>
        <taxon>Halohasta</taxon>
    </lineage>
</organism>
<evidence type="ECO:0000313" key="2">
    <source>
        <dbReference type="EMBL" id="MFD1641444.1"/>
    </source>
</evidence>
<accession>A0ABD6D831</accession>
<evidence type="ECO:0000256" key="1">
    <source>
        <dbReference type="SAM" id="MobiDB-lite"/>
    </source>
</evidence>
<dbReference type="RefSeq" id="WP_256395141.1">
    <property type="nucleotide sequence ID" value="NZ_JANHDJ010000001.1"/>
</dbReference>
<gene>
    <name evidence="2" type="ORF">ACFSBW_06090</name>
</gene>
<feature type="compositionally biased region" description="Low complexity" evidence="1">
    <location>
        <begin position="237"/>
        <end position="248"/>
    </location>
</feature>
<feature type="region of interest" description="Disordered" evidence="1">
    <location>
        <begin position="184"/>
        <end position="293"/>
    </location>
</feature>
<sequence length="293" mass="30137">MSRIGTILLAVALVSALVAVPLGVSAAATVQIETNESEQVAPGERLAGVVGIQEAAVSGDLSERRYEARLDRADTDAERAAIVADRRDEIDRRLADHTAELAELRAAREAGNITEGTYRARVATLAAEKGSTERAAERASETARQLPAAALDARGLSVEDLQELRANASDLGGPETAAIAREIGGPNASTPAVGPRRDDPAASAPDRNASDRAGTTDDRQPGRSGARTVDGTNRSTGSSGADGAAGAEESSHPRQGNPDGSGQQNTANRNGPAEPTDRAENAPPDAGQRSKGQ</sequence>
<evidence type="ECO:0000313" key="3">
    <source>
        <dbReference type="Proteomes" id="UP001597052"/>
    </source>
</evidence>
<dbReference type="AlphaFoldDB" id="A0ABD6D831"/>
<name>A0ABD6D831_9EURY</name>
<dbReference type="Proteomes" id="UP001597052">
    <property type="component" value="Unassembled WGS sequence"/>
</dbReference>
<feature type="compositionally biased region" description="Basic and acidic residues" evidence="1">
    <location>
        <begin position="208"/>
        <end position="221"/>
    </location>
</feature>
<reference evidence="2 3" key="1">
    <citation type="journal article" date="2019" name="Int. J. Syst. Evol. Microbiol.">
        <title>The Global Catalogue of Microorganisms (GCM) 10K type strain sequencing project: providing services to taxonomists for standard genome sequencing and annotation.</title>
        <authorList>
            <consortium name="The Broad Institute Genomics Platform"/>
            <consortium name="The Broad Institute Genome Sequencing Center for Infectious Disease"/>
            <person name="Wu L."/>
            <person name="Ma J."/>
        </authorList>
    </citation>
    <scope>NUCLEOTIDE SEQUENCE [LARGE SCALE GENOMIC DNA]</scope>
    <source>
        <strain evidence="2 3">CGMCC 1.10593</strain>
    </source>
</reference>
<feature type="compositionally biased region" description="Polar residues" evidence="1">
    <location>
        <begin position="258"/>
        <end position="269"/>
    </location>
</feature>
<proteinExistence type="predicted"/>